<dbReference type="EMBL" id="JABANO010033130">
    <property type="protein sequence ID" value="KAF4707385.1"/>
    <property type="molecule type" value="Genomic_DNA"/>
</dbReference>
<evidence type="ECO:0000313" key="2">
    <source>
        <dbReference type="Proteomes" id="UP000553632"/>
    </source>
</evidence>
<comment type="caution">
    <text evidence="1">The sequence shown here is derived from an EMBL/GenBank/DDBJ whole genome shotgun (WGS) entry which is preliminary data.</text>
</comment>
<protein>
    <submittedName>
        <fullName evidence="1">Uncharacterized protein</fullName>
    </submittedName>
</protein>
<accession>A0A7J6QG86</accession>
<evidence type="ECO:0000313" key="1">
    <source>
        <dbReference type="EMBL" id="KAF4707385.1"/>
    </source>
</evidence>
<dbReference type="AlphaFoldDB" id="A0A7J6QG86"/>
<feature type="non-terminal residue" evidence="1">
    <location>
        <position position="91"/>
    </location>
</feature>
<name>A0A7J6QG86_PEROL</name>
<proteinExistence type="predicted"/>
<gene>
    <name evidence="1" type="ORF">FOZ63_027827</name>
</gene>
<reference evidence="1 2" key="1">
    <citation type="submission" date="2020-04" db="EMBL/GenBank/DDBJ databases">
        <title>Perkinsus olseni comparative genomics.</title>
        <authorList>
            <person name="Bogema D.R."/>
        </authorList>
    </citation>
    <scope>NUCLEOTIDE SEQUENCE [LARGE SCALE GENOMIC DNA]</scope>
    <source>
        <strain evidence="1 2">ATCC PRA-207</strain>
    </source>
</reference>
<feature type="non-terminal residue" evidence="1">
    <location>
        <position position="1"/>
    </location>
</feature>
<keyword evidence="2" id="KW-1185">Reference proteome</keyword>
<sequence>WEVEVLALLLTLTEKNTRLATPLLPIITRLLRSCVSRWRSLCAPSCPANRACCPSPTSTSCSSTATSMMSLWSCSRAWALMVMISLVSSTR</sequence>
<dbReference type="Proteomes" id="UP000553632">
    <property type="component" value="Unassembled WGS sequence"/>
</dbReference>
<organism evidence="1 2">
    <name type="scientific">Perkinsus olseni</name>
    <name type="common">Perkinsus atlanticus</name>
    <dbReference type="NCBI Taxonomy" id="32597"/>
    <lineage>
        <taxon>Eukaryota</taxon>
        <taxon>Sar</taxon>
        <taxon>Alveolata</taxon>
        <taxon>Perkinsozoa</taxon>
        <taxon>Perkinsea</taxon>
        <taxon>Perkinsida</taxon>
        <taxon>Perkinsidae</taxon>
        <taxon>Perkinsus</taxon>
    </lineage>
</organism>